<accession>A0A4R6WLG5</accession>
<dbReference type="EMBL" id="SNYV01000011">
    <property type="protein sequence ID" value="TDQ79582.1"/>
    <property type="molecule type" value="Genomic_DNA"/>
</dbReference>
<dbReference type="RefSeq" id="WP_133583361.1">
    <property type="nucleotide sequence ID" value="NZ_SNYV01000011.1"/>
</dbReference>
<evidence type="ECO:0000313" key="2">
    <source>
        <dbReference type="Proteomes" id="UP000295292"/>
    </source>
</evidence>
<proteinExistence type="predicted"/>
<organism evidence="1 2">
    <name type="scientific">Sphingobacterium yanglingense</name>
    <dbReference type="NCBI Taxonomy" id="1437280"/>
    <lineage>
        <taxon>Bacteria</taxon>
        <taxon>Pseudomonadati</taxon>
        <taxon>Bacteroidota</taxon>
        <taxon>Sphingobacteriia</taxon>
        <taxon>Sphingobacteriales</taxon>
        <taxon>Sphingobacteriaceae</taxon>
        <taxon>Sphingobacterium</taxon>
    </lineage>
</organism>
<sequence length="108" mass="11801">MTKKEAFINVVQVGTVDDSTAEMYLLSKGIVPDDSFTGDLDELELAAIPCIQSLITVSSQSEGSASWSMDREGIKQRLLFLARKHGLDDVVNAIDAKPIVKAYNNWGL</sequence>
<protein>
    <submittedName>
        <fullName evidence="1">Uncharacterized protein</fullName>
    </submittedName>
</protein>
<reference evidence="1 2" key="1">
    <citation type="submission" date="2019-03" db="EMBL/GenBank/DDBJ databases">
        <title>Genomic Encyclopedia of Archaeal and Bacterial Type Strains, Phase II (KMG-II): from individual species to whole genera.</title>
        <authorList>
            <person name="Goeker M."/>
        </authorList>
    </citation>
    <scope>NUCLEOTIDE SEQUENCE [LARGE SCALE GENOMIC DNA]</scope>
    <source>
        <strain evidence="1 2">DSM 28353</strain>
    </source>
</reference>
<dbReference type="Proteomes" id="UP000295292">
    <property type="component" value="Unassembled WGS sequence"/>
</dbReference>
<dbReference type="Pfam" id="PF20449">
    <property type="entry name" value="DUF6706"/>
    <property type="match status" value="1"/>
</dbReference>
<comment type="caution">
    <text evidence="1">The sequence shown here is derived from an EMBL/GenBank/DDBJ whole genome shotgun (WGS) entry which is preliminary data.</text>
</comment>
<evidence type="ECO:0000313" key="1">
    <source>
        <dbReference type="EMBL" id="TDQ79582.1"/>
    </source>
</evidence>
<name>A0A4R6WLG5_9SPHI</name>
<dbReference type="InterPro" id="IPR046552">
    <property type="entry name" value="DUF6706"/>
</dbReference>
<gene>
    <name evidence="1" type="ORF">CLV99_1027</name>
</gene>
<dbReference type="AlphaFoldDB" id="A0A4R6WLG5"/>
<dbReference type="OrthoDB" id="1267162at2"/>
<keyword evidence="2" id="KW-1185">Reference proteome</keyword>